<evidence type="ECO:0000256" key="1">
    <source>
        <dbReference type="ARBA" id="ARBA00004186"/>
    </source>
</evidence>
<dbReference type="Pfam" id="PF25762">
    <property type="entry name" value="HAUS1"/>
    <property type="match status" value="1"/>
</dbReference>
<evidence type="ECO:0000256" key="5">
    <source>
        <dbReference type="ARBA" id="ARBA00022701"/>
    </source>
</evidence>
<dbReference type="PANTHER" id="PTHR31570:SF1">
    <property type="entry name" value="HAUS AUGMIN-LIKE COMPLEX SUBUNIT 1"/>
    <property type="match status" value="1"/>
</dbReference>
<keyword evidence="3" id="KW-0963">Cytoplasm</keyword>
<keyword evidence="5" id="KW-0493">Microtubule</keyword>
<comment type="subcellular location">
    <subcellularLocation>
        <location evidence="1">Cytoplasm</location>
        <location evidence="1">Cytoskeleton</location>
        <location evidence="1">Spindle</location>
    </subcellularLocation>
</comment>
<dbReference type="GO" id="GO:0051301">
    <property type="term" value="P:cell division"/>
    <property type="evidence" value="ECO:0007669"/>
    <property type="project" value="UniProtKB-KW"/>
</dbReference>
<evidence type="ECO:0000313" key="11">
    <source>
        <dbReference type="EMBL" id="KAJ8901998.1"/>
    </source>
</evidence>
<proteinExistence type="inferred from homology"/>
<dbReference type="GO" id="GO:0005819">
    <property type="term" value="C:spindle"/>
    <property type="evidence" value="ECO:0007669"/>
    <property type="project" value="UniProtKB-SubCell"/>
</dbReference>
<keyword evidence="7 10" id="KW-0175">Coiled coil</keyword>
<keyword evidence="9" id="KW-0131">Cell cycle</keyword>
<dbReference type="GO" id="GO:0051225">
    <property type="term" value="P:spindle assembly"/>
    <property type="evidence" value="ECO:0007669"/>
    <property type="project" value="InterPro"/>
</dbReference>
<dbReference type="GO" id="GO:0070652">
    <property type="term" value="C:HAUS complex"/>
    <property type="evidence" value="ECO:0007669"/>
    <property type="project" value="InterPro"/>
</dbReference>
<evidence type="ECO:0000256" key="8">
    <source>
        <dbReference type="ARBA" id="ARBA00023212"/>
    </source>
</evidence>
<evidence type="ECO:0000256" key="9">
    <source>
        <dbReference type="ARBA" id="ARBA00023306"/>
    </source>
</evidence>
<keyword evidence="6" id="KW-0498">Mitosis</keyword>
<evidence type="ECO:0000256" key="3">
    <source>
        <dbReference type="ARBA" id="ARBA00022490"/>
    </source>
</evidence>
<sequence>MEVATSKIEELMEVDSSKRVEEYECLARDTEWMLEQAGVEVQVESSLGGVASIVGAGSSTAPHILAELSALFQKNLIAERILQDSRRRVAEFEDEIRTCALESARVTAARTELQRTRAEVIRGTLERKNKAATLRLKTLEYQKVCKQAKSSVLSSGVNTDLTHEAVLSVSEEVLQCERDVQEYRQLANAYLNLPPDLILAKQKLAEKKRECKELEQEVARLMNGVTLGGTCA</sequence>
<evidence type="ECO:0000256" key="7">
    <source>
        <dbReference type="ARBA" id="ARBA00023054"/>
    </source>
</evidence>
<keyword evidence="4" id="KW-0132">Cell division</keyword>
<evidence type="ECO:0000313" key="12">
    <source>
        <dbReference type="Proteomes" id="UP001157974"/>
    </source>
</evidence>
<name>A0AAV8UHL1_9RHOD</name>
<dbReference type="GO" id="GO:0005874">
    <property type="term" value="C:microtubule"/>
    <property type="evidence" value="ECO:0007669"/>
    <property type="project" value="UniProtKB-KW"/>
</dbReference>
<dbReference type="AlphaFoldDB" id="A0AAV8UHL1"/>
<comment type="caution">
    <text evidence="11">The sequence shown here is derived from an EMBL/GenBank/DDBJ whole genome shotgun (WGS) entry which is preliminary data.</text>
</comment>
<organism evidence="11 12">
    <name type="scientific">Rhodosorus marinus</name>
    <dbReference type="NCBI Taxonomy" id="101924"/>
    <lineage>
        <taxon>Eukaryota</taxon>
        <taxon>Rhodophyta</taxon>
        <taxon>Stylonematophyceae</taxon>
        <taxon>Stylonematales</taxon>
        <taxon>Stylonemataceae</taxon>
        <taxon>Rhodosorus</taxon>
    </lineage>
</organism>
<dbReference type="PANTHER" id="PTHR31570">
    <property type="entry name" value="HAUS AUGMIN-LIKE COMPLEX SUBUNIT 1"/>
    <property type="match status" value="1"/>
</dbReference>
<feature type="coiled-coil region" evidence="10">
    <location>
        <begin position="197"/>
        <end position="224"/>
    </location>
</feature>
<gene>
    <name evidence="11" type="ORF">NDN08_004199</name>
</gene>
<protein>
    <submittedName>
        <fullName evidence="11">Uncharacterized protein</fullName>
    </submittedName>
</protein>
<keyword evidence="12" id="KW-1185">Reference proteome</keyword>
<dbReference type="EMBL" id="JAMWBK010000010">
    <property type="protein sequence ID" value="KAJ8901998.1"/>
    <property type="molecule type" value="Genomic_DNA"/>
</dbReference>
<accession>A0AAV8UHL1</accession>
<evidence type="ECO:0000256" key="2">
    <source>
        <dbReference type="ARBA" id="ARBA00005479"/>
    </source>
</evidence>
<dbReference type="InterPro" id="IPR026243">
    <property type="entry name" value="HAUS1"/>
</dbReference>
<comment type="similarity">
    <text evidence="2">Belongs to the HAUS1 family.</text>
</comment>
<dbReference type="Proteomes" id="UP001157974">
    <property type="component" value="Unassembled WGS sequence"/>
</dbReference>
<evidence type="ECO:0000256" key="10">
    <source>
        <dbReference type="SAM" id="Coils"/>
    </source>
</evidence>
<dbReference type="GO" id="GO:0005829">
    <property type="term" value="C:cytosol"/>
    <property type="evidence" value="ECO:0007669"/>
    <property type="project" value="TreeGrafter"/>
</dbReference>
<evidence type="ECO:0000256" key="4">
    <source>
        <dbReference type="ARBA" id="ARBA00022618"/>
    </source>
</evidence>
<evidence type="ECO:0000256" key="6">
    <source>
        <dbReference type="ARBA" id="ARBA00022776"/>
    </source>
</evidence>
<reference evidence="11 12" key="1">
    <citation type="journal article" date="2023" name="Nat. Commun.">
        <title>Origin of minicircular mitochondrial genomes in red algae.</title>
        <authorList>
            <person name="Lee Y."/>
            <person name="Cho C.H."/>
            <person name="Lee Y.M."/>
            <person name="Park S.I."/>
            <person name="Yang J.H."/>
            <person name="West J.A."/>
            <person name="Bhattacharya D."/>
            <person name="Yoon H.S."/>
        </authorList>
    </citation>
    <scope>NUCLEOTIDE SEQUENCE [LARGE SCALE GENOMIC DNA]</scope>
    <source>
        <strain evidence="11 12">CCMP1338</strain>
        <tissue evidence="11">Whole cell</tissue>
    </source>
</reference>
<keyword evidence="8" id="KW-0206">Cytoskeleton</keyword>